<evidence type="ECO:0000313" key="2">
    <source>
        <dbReference type="EMBL" id="GAJ30809.1"/>
    </source>
</evidence>
<protein>
    <submittedName>
        <fullName evidence="2">Uncharacterized protein</fullName>
    </submittedName>
</protein>
<dbReference type="AlphaFoldDB" id="A0A023D9K2"/>
<keyword evidence="3" id="KW-1185">Reference proteome</keyword>
<dbReference type="OrthoDB" id="7218392at2"/>
<accession>A0A023D9K2</accession>
<evidence type="ECO:0000313" key="3">
    <source>
        <dbReference type="Proteomes" id="UP000019760"/>
    </source>
</evidence>
<reference evidence="3" key="1">
    <citation type="journal article" date="2014" name="FEMS Microbiol. Lett.">
        <title>Draft Genomic DNA Sequence of the Facultatively Methylotrophic Bacterium Acidomonas methanolica type strain MB58.</title>
        <authorList>
            <person name="Higashiura N."/>
            <person name="Hadano H."/>
            <person name="Hirakawa H."/>
            <person name="Matsutani M."/>
            <person name="Takabe S."/>
            <person name="Matsushita K."/>
            <person name="Azuma Y."/>
        </authorList>
    </citation>
    <scope>NUCLEOTIDE SEQUENCE [LARGE SCALE GENOMIC DNA]</scope>
    <source>
        <strain evidence="3">MB58</strain>
    </source>
</reference>
<evidence type="ECO:0000256" key="1">
    <source>
        <dbReference type="SAM" id="MobiDB-lite"/>
    </source>
</evidence>
<name>A0A023D9K2_ACIMT</name>
<reference evidence="2 3" key="2">
    <citation type="journal article" date="2014" name="FEMS Microbiol. Lett.">
        <title>Draft genomic DNA sequence of the facultatively methylotrophic bacterium Acidomonas methanolica type strain MB58.</title>
        <authorList>
            <person name="Higashiura N."/>
            <person name="Hadano H."/>
            <person name="Hirakawa H."/>
            <person name="Matsutani M."/>
            <person name="Takabe S."/>
            <person name="Matsushita K."/>
            <person name="Azuma Y."/>
        </authorList>
    </citation>
    <scope>NUCLEOTIDE SEQUENCE [LARGE SCALE GENOMIC DNA]</scope>
    <source>
        <strain evidence="2 3">MB58</strain>
    </source>
</reference>
<comment type="caution">
    <text evidence="2">The sequence shown here is derived from an EMBL/GenBank/DDBJ whole genome shotgun (WGS) entry which is preliminary data.</text>
</comment>
<dbReference type="Proteomes" id="UP000019760">
    <property type="component" value="Unassembled WGS sequence"/>
</dbReference>
<feature type="region of interest" description="Disordered" evidence="1">
    <location>
        <begin position="100"/>
        <end position="145"/>
    </location>
</feature>
<dbReference type="RefSeq" id="WP_042062848.1">
    <property type="nucleotide sequence ID" value="NZ_BAND01000419.1"/>
</dbReference>
<organism evidence="2 3">
    <name type="scientific">Acidomonas methanolica NBRC 104435</name>
    <dbReference type="NCBI Taxonomy" id="1231351"/>
    <lineage>
        <taxon>Bacteria</taxon>
        <taxon>Pseudomonadati</taxon>
        <taxon>Pseudomonadota</taxon>
        <taxon>Alphaproteobacteria</taxon>
        <taxon>Acetobacterales</taxon>
        <taxon>Acetobacteraceae</taxon>
        <taxon>Acidomonas</taxon>
    </lineage>
</organism>
<gene>
    <name evidence="2" type="ORF">Amme_516_003</name>
</gene>
<proteinExistence type="predicted"/>
<dbReference type="EMBL" id="BAND01000419">
    <property type="protein sequence ID" value="GAJ30809.1"/>
    <property type="molecule type" value="Genomic_DNA"/>
</dbReference>
<sequence length="175" mass="19563">MSQKLGGMDIAKLALEARRSRTKKTLALFMDEHFEALQQELGRGTGWPALTLMFRNLGLKNTWGHEPSEGTVRRTWHRVRQARAKQAERPARAEDVVHILASPRQAQPPSSPHGARPEPASLPTLPRQDHPALTDAGSIDSPLDATSKIERALIQVRRRSLPMPVRMDRTTESDS</sequence>